<dbReference type="InParanoid" id="A0A136IKG4"/>
<name>A0A136IKG4_9PEZI</name>
<proteinExistence type="predicted"/>
<dbReference type="OrthoDB" id="4785587at2759"/>
<reference evidence="2" key="1">
    <citation type="submission" date="2016-02" db="EMBL/GenBank/DDBJ databases">
        <title>Draft genome sequence of Microdochium bolleyi, a fungal endophyte of beachgrass.</title>
        <authorList>
            <consortium name="DOE Joint Genome Institute"/>
            <person name="David A.S."/>
            <person name="May G."/>
            <person name="Haridas S."/>
            <person name="Lim J."/>
            <person name="Wang M."/>
            <person name="Labutti K."/>
            <person name="Lipzen A."/>
            <person name="Barry K."/>
            <person name="Grigoriev I.V."/>
        </authorList>
    </citation>
    <scope>NUCLEOTIDE SEQUENCE [LARGE SCALE GENOMIC DNA]</scope>
    <source>
        <strain evidence="2">J235TASD1</strain>
    </source>
</reference>
<sequence length="408" mass="42895">MPTLISSTAYSIEPTSWYSNAANAPVGASVNCTLCQERCDYLGSTCKGFVATATSGMYISYSVDCFLSNTTLPPPRACTTSKEVIPMQLYAGYRDDTKSCFSESLKDALRFCCYALGKPDLLTSFKYTATVLPVVTVTAISTTTQSACNDTGKRRIAVGLDAELPEVTPEPAAPTNPAQFLQPTVAPRRSQSPPAAAAPAEGPLIKPRAVSASPPACLKLVNYPDWNYKPACECLSYPSATTLPTISRAPTRTVTHQRTSTTSVQRPAIPTFKPNRPQDDGIAMHLSADRSLFAVTKDKEALKSYGKVSFVTTAGGITVIGELPDSTNGSGSANELYRCQVGSGGAAAEISCRLQGGQPAVFSEVLVPGTQDKYLIAVGEKAIKGARMVSLLATDAGKVILGCAGGSN</sequence>
<gene>
    <name evidence="1" type="ORF">Micbo1qcDRAFT_209942</name>
</gene>
<dbReference type="EMBL" id="KQ964281">
    <property type="protein sequence ID" value="KXJ85461.1"/>
    <property type="molecule type" value="Genomic_DNA"/>
</dbReference>
<evidence type="ECO:0000313" key="2">
    <source>
        <dbReference type="Proteomes" id="UP000070501"/>
    </source>
</evidence>
<protein>
    <submittedName>
        <fullName evidence="1">Uncharacterized protein</fullName>
    </submittedName>
</protein>
<evidence type="ECO:0000313" key="1">
    <source>
        <dbReference type="EMBL" id="KXJ85461.1"/>
    </source>
</evidence>
<dbReference type="AlphaFoldDB" id="A0A136IKG4"/>
<dbReference type="Proteomes" id="UP000070501">
    <property type="component" value="Unassembled WGS sequence"/>
</dbReference>
<accession>A0A136IKG4</accession>
<keyword evidence="2" id="KW-1185">Reference proteome</keyword>
<organism evidence="1 2">
    <name type="scientific">Microdochium bolleyi</name>
    <dbReference type="NCBI Taxonomy" id="196109"/>
    <lineage>
        <taxon>Eukaryota</taxon>
        <taxon>Fungi</taxon>
        <taxon>Dikarya</taxon>
        <taxon>Ascomycota</taxon>
        <taxon>Pezizomycotina</taxon>
        <taxon>Sordariomycetes</taxon>
        <taxon>Xylariomycetidae</taxon>
        <taxon>Xylariales</taxon>
        <taxon>Microdochiaceae</taxon>
        <taxon>Microdochium</taxon>
    </lineage>
</organism>